<dbReference type="Proteomes" id="UP000642070">
    <property type="component" value="Unassembled WGS sequence"/>
</dbReference>
<dbReference type="PANTHER" id="PTHR42760">
    <property type="entry name" value="SHORT-CHAIN DEHYDROGENASES/REDUCTASES FAMILY MEMBER"/>
    <property type="match status" value="1"/>
</dbReference>
<keyword evidence="2" id="KW-0560">Oxidoreductase</keyword>
<dbReference type="SUPFAM" id="SSF51735">
    <property type="entry name" value="NAD(P)-binding Rossmann-fold domains"/>
    <property type="match status" value="1"/>
</dbReference>
<dbReference type="RefSeq" id="WP_229836289.1">
    <property type="nucleotide sequence ID" value="NZ_BMPI01000050.1"/>
</dbReference>
<evidence type="ECO:0000313" key="5">
    <source>
        <dbReference type="Proteomes" id="UP000642070"/>
    </source>
</evidence>
<proteinExistence type="inferred from homology"/>
<feature type="domain" description="Ketoreductase" evidence="3">
    <location>
        <begin position="2"/>
        <end position="185"/>
    </location>
</feature>
<dbReference type="PROSITE" id="PS00061">
    <property type="entry name" value="ADH_SHORT"/>
    <property type="match status" value="1"/>
</dbReference>
<dbReference type="PRINTS" id="PR00081">
    <property type="entry name" value="GDHRDH"/>
</dbReference>
<dbReference type="InterPro" id="IPR057326">
    <property type="entry name" value="KR_dom"/>
</dbReference>
<dbReference type="CDD" id="cd05233">
    <property type="entry name" value="SDR_c"/>
    <property type="match status" value="1"/>
</dbReference>
<dbReference type="PANTHER" id="PTHR42760:SF129">
    <property type="entry name" value="OXIDOREDUCTASE"/>
    <property type="match status" value="1"/>
</dbReference>
<sequence length="245" mass="25028">MSVVLVTGAAGAMGQEVCSLLAESGKRVVCADINDPSAVAQGLAGRGHDAIATVLDVTDPGSWCDAVAQARDRFGGVDALVNVAATVTDGPDSVLDVDVAEWRRVLDVNVIGLALGMSAVAPALRRSGGGRIVNVASIVGLRGNATHAAYSASKGGVIALTRQAAVALAPYRITVNCVAPGVMEKAMLGKDTNTEDRAQWLAGVPFARAVREIEVARAIDYFLAPEAGIVTGQVLAVDGGRTARL</sequence>
<dbReference type="EMBL" id="BMPI01000050">
    <property type="protein sequence ID" value="GGM64694.1"/>
    <property type="molecule type" value="Genomic_DNA"/>
</dbReference>
<comment type="similarity">
    <text evidence="1">Belongs to the short-chain dehydrogenases/reductases (SDR) family.</text>
</comment>
<reference evidence="4" key="1">
    <citation type="journal article" date="2014" name="Int. J. Syst. Evol. Microbiol.">
        <title>Complete genome sequence of Corynebacterium casei LMG S-19264T (=DSM 44701T), isolated from a smear-ripened cheese.</title>
        <authorList>
            <consortium name="US DOE Joint Genome Institute (JGI-PGF)"/>
            <person name="Walter F."/>
            <person name="Albersmeier A."/>
            <person name="Kalinowski J."/>
            <person name="Ruckert C."/>
        </authorList>
    </citation>
    <scope>NUCLEOTIDE SEQUENCE</scope>
    <source>
        <strain evidence="4">JCM 19831</strain>
    </source>
</reference>
<accession>A0A917U9U4</accession>
<gene>
    <name evidence="4" type="primary">fabG</name>
    <name evidence="4" type="ORF">GCM10007977_077690</name>
</gene>
<evidence type="ECO:0000313" key="4">
    <source>
        <dbReference type="EMBL" id="GGM64694.1"/>
    </source>
</evidence>
<evidence type="ECO:0000256" key="1">
    <source>
        <dbReference type="ARBA" id="ARBA00006484"/>
    </source>
</evidence>
<comment type="caution">
    <text evidence="4">The sequence shown here is derived from an EMBL/GenBank/DDBJ whole genome shotgun (WGS) entry which is preliminary data.</text>
</comment>
<name>A0A917U9U4_9ACTN</name>
<dbReference type="InterPro" id="IPR036291">
    <property type="entry name" value="NAD(P)-bd_dom_sf"/>
</dbReference>
<reference evidence="4" key="2">
    <citation type="submission" date="2020-09" db="EMBL/GenBank/DDBJ databases">
        <authorList>
            <person name="Sun Q."/>
            <person name="Ohkuma M."/>
        </authorList>
    </citation>
    <scope>NUCLEOTIDE SEQUENCE</scope>
    <source>
        <strain evidence="4">JCM 19831</strain>
    </source>
</reference>
<dbReference type="InterPro" id="IPR002347">
    <property type="entry name" value="SDR_fam"/>
</dbReference>
<evidence type="ECO:0000259" key="3">
    <source>
        <dbReference type="SMART" id="SM00822"/>
    </source>
</evidence>
<dbReference type="FunFam" id="3.40.50.720:FF:000084">
    <property type="entry name" value="Short-chain dehydrogenase reductase"/>
    <property type="match status" value="1"/>
</dbReference>
<dbReference type="AlphaFoldDB" id="A0A917U9U4"/>
<dbReference type="Gene3D" id="3.40.50.720">
    <property type="entry name" value="NAD(P)-binding Rossmann-like Domain"/>
    <property type="match status" value="1"/>
</dbReference>
<evidence type="ECO:0000256" key="2">
    <source>
        <dbReference type="ARBA" id="ARBA00023002"/>
    </source>
</evidence>
<dbReference type="PRINTS" id="PR00080">
    <property type="entry name" value="SDRFAMILY"/>
</dbReference>
<dbReference type="InterPro" id="IPR020904">
    <property type="entry name" value="Sc_DH/Rdtase_CS"/>
</dbReference>
<organism evidence="4 5">
    <name type="scientific">Dactylosporangium sucinum</name>
    <dbReference type="NCBI Taxonomy" id="1424081"/>
    <lineage>
        <taxon>Bacteria</taxon>
        <taxon>Bacillati</taxon>
        <taxon>Actinomycetota</taxon>
        <taxon>Actinomycetes</taxon>
        <taxon>Micromonosporales</taxon>
        <taxon>Micromonosporaceae</taxon>
        <taxon>Dactylosporangium</taxon>
    </lineage>
</organism>
<dbReference type="GO" id="GO:0016616">
    <property type="term" value="F:oxidoreductase activity, acting on the CH-OH group of donors, NAD or NADP as acceptor"/>
    <property type="evidence" value="ECO:0007669"/>
    <property type="project" value="UniProtKB-ARBA"/>
</dbReference>
<dbReference type="Pfam" id="PF13561">
    <property type="entry name" value="adh_short_C2"/>
    <property type="match status" value="1"/>
</dbReference>
<keyword evidence="5" id="KW-1185">Reference proteome</keyword>
<dbReference type="SMART" id="SM00822">
    <property type="entry name" value="PKS_KR"/>
    <property type="match status" value="1"/>
</dbReference>
<protein>
    <submittedName>
        <fullName evidence="4">3-oxoacyl-ACP reductase</fullName>
    </submittedName>
</protein>
<dbReference type="GO" id="GO:0030497">
    <property type="term" value="P:fatty acid elongation"/>
    <property type="evidence" value="ECO:0007669"/>
    <property type="project" value="TreeGrafter"/>
</dbReference>